<keyword evidence="1" id="KW-0732">Signal</keyword>
<accession>A0A7R9P916</accession>
<reference evidence="2" key="1">
    <citation type="submission" date="2020-11" db="EMBL/GenBank/DDBJ databases">
        <authorList>
            <person name="Tran Van P."/>
        </authorList>
    </citation>
    <scope>NUCLEOTIDE SEQUENCE</scope>
</reference>
<evidence type="ECO:0000256" key="1">
    <source>
        <dbReference type="SAM" id="SignalP"/>
    </source>
</evidence>
<organism evidence="2">
    <name type="scientific">Timema californicum</name>
    <name type="common">California timema</name>
    <name type="synonym">Walking stick</name>
    <dbReference type="NCBI Taxonomy" id="61474"/>
    <lineage>
        <taxon>Eukaryota</taxon>
        <taxon>Metazoa</taxon>
        <taxon>Ecdysozoa</taxon>
        <taxon>Arthropoda</taxon>
        <taxon>Hexapoda</taxon>
        <taxon>Insecta</taxon>
        <taxon>Pterygota</taxon>
        <taxon>Neoptera</taxon>
        <taxon>Polyneoptera</taxon>
        <taxon>Phasmatodea</taxon>
        <taxon>Timematodea</taxon>
        <taxon>Timematoidea</taxon>
        <taxon>Timematidae</taxon>
        <taxon>Timema</taxon>
    </lineage>
</organism>
<protein>
    <submittedName>
        <fullName evidence="2">(California timema) hypothetical protein</fullName>
    </submittedName>
</protein>
<dbReference type="EMBL" id="OE182397">
    <property type="protein sequence ID" value="CAD7574486.1"/>
    <property type="molecule type" value="Genomic_DNA"/>
</dbReference>
<name>A0A7R9P916_TIMCA</name>
<gene>
    <name evidence="2" type="ORF">TCMB3V08_LOCUS7097</name>
</gene>
<evidence type="ECO:0000313" key="2">
    <source>
        <dbReference type="EMBL" id="CAD7574486.1"/>
    </source>
</evidence>
<sequence>MLGTAKVRVFMVLVVILLVTCSTENHRLRAHGSRYAGDVTDESQCAPGLIYADNRGPVCPLRCECAMARVVWTTCRDLMELGVEWDWREEAQDRTRWSDNMARDLMELSVEWDWREEAEYRI</sequence>
<dbReference type="AlphaFoldDB" id="A0A7R9P916"/>
<feature type="signal peptide" evidence="1">
    <location>
        <begin position="1"/>
        <end position="23"/>
    </location>
</feature>
<proteinExistence type="predicted"/>
<feature type="chain" id="PRO_5031127130" evidence="1">
    <location>
        <begin position="24"/>
        <end position="122"/>
    </location>
</feature>